<evidence type="ECO:0000313" key="10">
    <source>
        <dbReference type="EMBL" id="MBB6053589.1"/>
    </source>
</evidence>
<evidence type="ECO:0000256" key="4">
    <source>
        <dbReference type="ARBA" id="ARBA00010499"/>
    </source>
</evidence>
<keyword evidence="11" id="KW-1185">Reference proteome</keyword>
<feature type="domain" description="DAHP synthetase I/KDSA" evidence="9">
    <location>
        <begin position="8"/>
        <end position="273"/>
    </location>
</feature>
<dbReference type="PANTHER" id="PTHR21057">
    <property type="entry name" value="PHOSPHO-2-DEHYDRO-3-DEOXYHEPTONATE ALDOLASE"/>
    <property type="match status" value="1"/>
</dbReference>
<dbReference type="AlphaFoldDB" id="A0A7W9SWN3"/>
<dbReference type="UniPathway" id="UPA00357">
    <property type="reaction ID" value="UER00474"/>
</dbReference>
<evidence type="ECO:0000256" key="8">
    <source>
        <dbReference type="HAMAP-Rule" id="MF_00056"/>
    </source>
</evidence>
<dbReference type="InterPro" id="IPR013785">
    <property type="entry name" value="Aldolase_TIM"/>
</dbReference>
<dbReference type="NCBIfam" id="TIGR01362">
    <property type="entry name" value="KDO8P_synth"/>
    <property type="match status" value="1"/>
</dbReference>
<comment type="subcellular location">
    <subcellularLocation>
        <location evidence="1 8">Cytoplasm</location>
    </subcellularLocation>
</comment>
<accession>A0A7W9SWN3</accession>
<evidence type="ECO:0000256" key="3">
    <source>
        <dbReference type="ARBA" id="ARBA00004845"/>
    </source>
</evidence>
<dbReference type="HAMAP" id="MF_00056">
    <property type="entry name" value="KDO8P_synth"/>
    <property type="match status" value="1"/>
</dbReference>
<dbReference type="GO" id="GO:0008676">
    <property type="term" value="F:3-deoxy-8-phosphooctulonate synthase activity"/>
    <property type="evidence" value="ECO:0007669"/>
    <property type="project" value="UniProtKB-UniRule"/>
</dbReference>
<protein>
    <recommendedName>
        <fullName evidence="8">2-dehydro-3-deoxyphosphooctonate aldolase</fullName>
        <ecNumber evidence="8">2.5.1.55</ecNumber>
    </recommendedName>
    <alternativeName>
        <fullName evidence="8">3-deoxy-D-manno-octulosonic acid 8-phosphate synthase</fullName>
    </alternativeName>
    <alternativeName>
        <fullName evidence="8">KDO-8-phosphate synthase</fullName>
        <shortName evidence="8">KDO 8-P synthase</shortName>
        <shortName evidence="8">KDOPS</shortName>
    </alternativeName>
    <alternativeName>
        <fullName evidence="8">Phospho-2-dehydro-3-deoxyoctonate aldolase</fullName>
    </alternativeName>
</protein>
<gene>
    <name evidence="8" type="primary">kdsA</name>
    <name evidence="10" type="ORF">HNQ39_005424</name>
</gene>
<keyword evidence="8" id="KW-0448">Lipopolysaccharide biosynthesis</keyword>
<sequence>MTRKVAISDAVAVGGGLPFALIAGPCVIESESLCREIAQSVKATCEALGIAYVFKASFDKANRTSGAAFRGQGPVKGLEILAGIRQDFGMPVLTDVHEPDHCKLAAEYVDILQIPAFLSRQTDLLVAAGETGKAINVKKGQFMAPLDIVNAVKKIEATGNERILVCERGVSFGYNTLIVDFRSLPQMATATNCPVVFDATHSVQQPGGLGTASGGTREFVPHLARAAAAVGVDAFFLEVHPEPEKALSDAATMLPLASLAGLLETLQAIERAVKQ</sequence>
<evidence type="ECO:0000256" key="7">
    <source>
        <dbReference type="ARBA" id="ARBA00049112"/>
    </source>
</evidence>
<evidence type="ECO:0000256" key="2">
    <source>
        <dbReference type="ARBA" id="ARBA00004756"/>
    </source>
</evidence>
<dbReference type="EMBL" id="JACHGW010000007">
    <property type="protein sequence ID" value="MBB6053589.1"/>
    <property type="molecule type" value="Genomic_DNA"/>
</dbReference>
<dbReference type="InterPro" id="IPR006269">
    <property type="entry name" value="KDO8P_synthase"/>
</dbReference>
<dbReference type="Gene3D" id="3.20.20.70">
    <property type="entry name" value="Aldolase class I"/>
    <property type="match status" value="1"/>
</dbReference>
<evidence type="ECO:0000256" key="5">
    <source>
        <dbReference type="ARBA" id="ARBA00022490"/>
    </source>
</evidence>
<comment type="caution">
    <text evidence="10">The sequence shown here is derived from an EMBL/GenBank/DDBJ whole genome shotgun (WGS) entry which is preliminary data.</text>
</comment>
<reference evidence="10 11" key="1">
    <citation type="submission" date="2020-08" db="EMBL/GenBank/DDBJ databases">
        <title>Genomic Encyclopedia of Type Strains, Phase IV (KMG-IV): sequencing the most valuable type-strain genomes for metagenomic binning, comparative biology and taxonomic classification.</title>
        <authorList>
            <person name="Goeker M."/>
        </authorList>
    </citation>
    <scope>NUCLEOTIDE SEQUENCE [LARGE SCALE GENOMIC DNA]</scope>
    <source>
        <strain evidence="10 11">DSM 23562</strain>
    </source>
</reference>
<dbReference type="EC" id="2.5.1.55" evidence="8"/>
<comment type="pathway">
    <text evidence="2">Bacterial outer membrane biogenesis; lipopolysaccharide biosynthesis.</text>
</comment>
<organism evidence="10 11">
    <name type="scientific">Armatimonas rosea</name>
    <dbReference type="NCBI Taxonomy" id="685828"/>
    <lineage>
        <taxon>Bacteria</taxon>
        <taxon>Bacillati</taxon>
        <taxon>Armatimonadota</taxon>
        <taxon>Armatimonadia</taxon>
        <taxon>Armatimonadales</taxon>
        <taxon>Armatimonadaceae</taxon>
        <taxon>Armatimonas</taxon>
    </lineage>
</organism>
<keyword evidence="6 8" id="KW-0808">Transferase</keyword>
<evidence type="ECO:0000313" key="11">
    <source>
        <dbReference type="Proteomes" id="UP000520814"/>
    </source>
</evidence>
<dbReference type="UniPathway" id="UPA00030"/>
<dbReference type="Pfam" id="PF00793">
    <property type="entry name" value="DAHP_synth_1"/>
    <property type="match status" value="1"/>
</dbReference>
<dbReference type="Proteomes" id="UP000520814">
    <property type="component" value="Unassembled WGS sequence"/>
</dbReference>
<evidence type="ECO:0000259" key="9">
    <source>
        <dbReference type="Pfam" id="PF00793"/>
    </source>
</evidence>
<comment type="catalytic activity">
    <reaction evidence="7 8">
        <text>D-arabinose 5-phosphate + phosphoenolpyruvate + H2O = 3-deoxy-alpha-D-manno-2-octulosonate-8-phosphate + phosphate</text>
        <dbReference type="Rhea" id="RHEA:14053"/>
        <dbReference type="ChEBI" id="CHEBI:15377"/>
        <dbReference type="ChEBI" id="CHEBI:43474"/>
        <dbReference type="ChEBI" id="CHEBI:57693"/>
        <dbReference type="ChEBI" id="CHEBI:58702"/>
        <dbReference type="ChEBI" id="CHEBI:85985"/>
        <dbReference type="EC" id="2.5.1.55"/>
    </reaction>
</comment>
<keyword evidence="5 8" id="KW-0963">Cytoplasm</keyword>
<comment type="pathway">
    <text evidence="3 8">Carbohydrate biosynthesis; 3-deoxy-D-manno-octulosonate biosynthesis; 3-deoxy-D-manno-octulosonate from D-ribulose 5-phosphate: step 2/3.</text>
</comment>
<dbReference type="GO" id="GO:0019294">
    <property type="term" value="P:keto-3-deoxy-D-manno-octulosonic acid biosynthetic process"/>
    <property type="evidence" value="ECO:0007669"/>
    <property type="project" value="UniProtKB-UniRule"/>
</dbReference>
<evidence type="ECO:0000256" key="1">
    <source>
        <dbReference type="ARBA" id="ARBA00004496"/>
    </source>
</evidence>
<evidence type="ECO:0000256" key="6">
    <source>
        <dbReference type="ARBA" id="ARBA00022679"/>
    </source>
</evidence>
<proteinExistence type="inferred from homology"/>
<dbReference type="NCBIfam" id="NF003543">
    <property type="entry name" value="PRK05198.1"/>
    <property type="match status" value="1"/>
</dbReference>
<dbReference type="InterPro" id="IPR006218">
    <property type="entry name" value="DAHP1/KDSA"/>
</dbReference>
<dbReference type="SUPFAM" id="SSF51569">
    <property type="entry name" value="Aldolase"/>
    <property type="match status" value="1"/>
</dbReference>
<name>A0A7W9SWN3_ARMRO</name>
<comment type="similarity">
    <text evidence="4 8">Belongs to the KdsA family.</text>
</comment>
<dbReference type="GO" id="GO:0005737">
    <property type="term" value="C:cytoplasm"/>
    <property type="evidence" value="ECO:0007669"/>
    <property type="project" value="UniProtKB-SubCell"/>
</dbReference>
<dbReference type="RefSeq" id="WP_184203679.1">
    <property type="nucleotide sequence ID" value="NZ_JACHGW010000007.1"/>
</dbReference>